<dbReference type="Gene3D" id="3.40.50.300">
    <property type="entry name" value="P-loop containing nucleotide triphosphate hydrolases"/>
    <property type="match status" value="1"/>
</dbReference>
<feature type="domain" description="Nephrocystin 3-like N-terminal" evidence="2">
    <location>
        <begin position="77"/>
        <end position="242"/>
    </location>
</feature>
<dbReference type="PANTHER" id="PTHR10039:SF14">
    <property type="entry name" value="NACHT DOMAIN-CONTAINING PROTEIN"/>
    <property type="match status" value="1"/>
</dbReference>
<evidence type="ECO:0000259" key="2">
    <source>
        <dbReference type="Pfam" id="PF24883"/>
    </source>
</evidence>
<reference evidence="3 4" key="1">
    <citation type="journal article" date="2020" name="ISME J.">
        <title>Uncovering the hidden diversity of litter-decomposition mechanisms in mushroom-forming fungi.</title>
        <authorList>
            <person name="Floudas D."/>
            <person name="Bentzer J."/>
            <person name="Ahren D."/>
            <person name="Johansson T."/>
            <person name="Persson P."/>
            <person name="Tunlid A."/>
        </authorList>
    </citation>
    <scope>NUCLEOTIDE SEQUENCE [LARGE SCALE GENOMIC DNA]</scope>
    <source>
        <strain evidence="3 4">CBS 101986</strain>
    </source>
</reference>
<dbReference type="InterPro" id="IPR056884">
    <property type="entry name" value="NPHP3-like_N"/>
</dbReference>
<sequence>MSIFHGASHISIVGGTQVAAGAGSNVIINVGSEARVISAFKDLSVAVAYTALHDSAARFDAPQCHRNTRTKYLNKLKSWMLGKGAYYGKRLIWLHGGAGAGKSAIMQTVVEQCIRHEVILGTFFFSRADPLRNYAEALIPTLAYQLARNFPGAMAVLDPIIQRDPLIFKASIQRQTYELLVRPLLHLIESGVIENDNAQHNVFVIDGLDECSDPQKQALIINVIASIISDYRIPISFLLSSRMEVAIGLAFEKESRLHKMFASISLDDDEEAESDIRWFIIDSFSDINRLHPLRNCIPLNWPNAESIDRLVLKSSGHFIYAATVMRFIQSADGYPPRALEVVEGLKPSRTESPFAQLDTLYNHILTSAKYNSHVLGILRHCYLTNFRNSVAAVCCIYNISPNDVELALFDVQSLISLSSTKTAEMHISLKHASLRDFLQDKKRSHTLYISAGEYNAFFLARYFQLLDNGPKVQIGTSSFCFKSDDTWALTLCLAGAIISSQDINLLQSLIDVHCPQDIWNFCLKSCALDTEVSHSKVRNLTTKSVCDYMYAIRESILNNDNALYIHQFQMYIELVLDDINDVVHGKPQYRIIPALMFSSNASGLILTYRLLDNWGHQFGIEASYRLHFDYHLQTGLDSKIIDPRSLEAIRRSPQSRFSWSSDLAIAMKLILQQLICLSWAPEWLYFNPHGGWWLRNKPLKPRSPCSPKLTAGFSSYLRDFQNPHFTDLEVWRCLERNGFGHNRIYKIVRTRSRCLILLKAVIYYLHKSACTSEVVQLAKRSLPKFALMFPKTMRRARSEMDAYVCRWEDSLDGLLEKA</sequence>
<dbReference type="EMBL" id="JAACJJ010000028">
    <property type="protein sequence ID" value="KAF5322841.1"/>
    <property type="molecule type" value="Genomic_DNA"/>
</dbReference>
<dbReference type="AlphaFoldDB" id="A0A8H5F408"/>
<keyword evidence="4" id="KW-1185">Reference proteome</keyword>
<dbReference type="SUPFAM" id="SSF52540">
    <property type="entry name" value="P-loop containing nucleoside triphosphate hydrolases"/>
    <property type="match status" value="1"/>
</dbReference>
<proteinExistence type="predicted"/>
<gene>
    <name evidence="3" type="ORF">D9619_002255</name>
</gene>
<dbReference type="CDD" id="cd02019">
    <property type="entry name" value="NK"/>
    <property type="match status" value="1"/>
</dbReference>
<dbReference type="PANTHER" id="PTHR10039">
    <property type="entry name" value="AMELOGENIN"/>
    <property type="match status" value="1"/>
</dbReference>
<dbReference type="OrthoDB" id="5967843at2759"/>
<accession>A0A8H5F408</accession>
<evidence type="ECO:0000313" key="3">
    <source>
        <dbReference type="EMBL" id="KAF5322841.1"/>
    </source>
</evidence>
<comment type="caution">
    <text evidence="3">The sequence shown here is derived from an EMBL/GenBank/DDBJ whole genome shotgun (WGS) entry which is preliminary data.</text>
</comment>
<dbReference type="Proteomes" id="UP000567179">
    <property type="component" value="Unassembled WGS sequence"/>
</dbReference>
<dbReference type="InterPro" id="IPR027417">
    <property type="entry name" value="P-loop_NTPase"/>
</dbReference>
<dbReference type="Pfam" id="PF24883">
    <property type="entry name" value="NPHP3_N"/>
    <property type="match status" value="1"/>
</dbReference>
<evidence type="ECO:0000256" key="1">
    <source>
        <dbReference type="ARBA" id="ARBA00022737"/>
    </source>
</evidence>
<protein>
    <recommendedName>
        <fullName evidence="2">Nephrocystin 3-like N-terminal domain-containing protein</fullName>
    </recommendedName>
</protein>
<organism evidence="3 4">
    <name type="scientific">Psilocybe cf. subviscida</name>
    <dbReference type="NCBI Taxonomy" id="2480587"/>
    <lineage>
        <taxon>Eukaryota</taxon>
        <taxon>Fungi</taxon>
        <taxon>Dikarya</taxon>
        <taxon>Basidiomycota</taxon>
        <taxon>Agaricomycotina</taxon>
        <taxon>Agaricomycetes</taxon>
        <taxon>Agaricomycetidae</taxon>
        <taxon>Agaricales</taxon>
        <taxon>Agaricineae</taxon>
        <taxon>Strophariaceae</taxon>
        <taxon>Psilocybe</taxon>
    </lineage>
</organism>
<name>A0A8H5F408_9AGAR</name>
<evidence type="ECO:0000313" key="4">
    <source>
        <dbReference type="Proteomes" id="UP000567179"/>
    </source>
</evidence>
<keyword evidence="1" id="KW-0677">Repeat</keyword>